<reference evidence="11" key="1">
    <citation type="journal article" date="2019" name="Int. J. Syst. Evol. Microbiol.">
        <title>The Global Catalogue of Microorganisms (GCM) 10K type strain sequencing project: providing services to taxonomists for standard genome sequencing and annotation.</title>
        <authorList>
            <consortium name="The Broad Institute Genomics Platform"/>
            <consortium name="The Broad Institute Genome Sequencing Center for Infectious Disease"/>
            <person name="Wu L."/>
            <person name="Ma J."/>
        </authorList>
    </citation>
    <scope>NUCLEOTIDE SEQUENCE [LARGE SCALE GENOMIC DNA]</scope>
    <source>
        <strain evidence="11">CCUG 55074</strain>
    </source>
</reference>
<keyword evidence="4 6" id="KW-0067">ATP-binding</keyword>
<dbReference type="Pfam" id="PF00270">
    <property type="entry name" value="DEAD"/>
    <property type="match status" value="1"/>
</dbReference>
<feature type="domain" description="Helicase ATP-binding" evidence="8">
    <location>
        <begin position="30"/>
        <end position="206"/>
    </location>
</feature>
<dbReference type="InterPro" id="IPR011545">
    <property type="entry name" value="DEAD/DEAH_box_helicase_dom"/>
</dbReference>
<dbReference type="InterPro" id="IPR027417">
    <property type="entry name" value="P-loop_NTPase"/>
</dbReference>
<dbReference type="Proteomes" id="UP001597216">
    <property type="component" value="Unassembled WGS sequence"/>
</dbReference>
<dbReference type="InterPro" id="IPR050079">
    <property type="entry name" value="DEAD_box_RNA_helicase"/>
</dbReference>
<dbReference type="SMART" id="SM00487">
    <property type="entry name" value="DEXDc"/>
    <property type="match status" value="1"/>
</dbReference>
<dbReference type="PROSITE" id="PS51194">
    <property type="entry name" value="HELICASE_CTER"/>
    <property type="match status" value="1"/>
</dbReference>
<keyword evidence="3 6" id="KW-0347">Helicase</keyword>
<evidence type="ECO:0000259" key="8">
    <source>
        <dbReference type="PROSITE" id="PS51192"/>
    </source>
</evidence>
<evidence type="ECO:0000256" key="1">
    <source>
        <dbReference type="ARBA" id="ARBA00022741"/>
    </source>
</evidence>
<evidence type="ECO:0000256" key="2">
    <source>
        <dbReference type="ARBA" id="ARBA00022801"/>
    </source>
</evidence>
<evidence type="ECO:0000256" key="5">
    <source>
        <dbReference type="ARBA" id="ARBA00038437"/>
    </source>
</evidence>
<dbReference type="InterPro" id="IPR044742">
    <property type="entry name" value="DEAD/DEAH_RhlB"/>
</dbReference>
<dbReference type="PANTHER" id="PTHR47959">
    <property type="entry name" value="ATP-DEPENDENT RNA HELICASE RHLE-RELATED"/>
    <property type="match status" value="1"/>
</dbReference>
<dbReference type="SUPFAM" id="SSF52540">
    <property type="entry name" value="P-loop containing nucleoside triphosphate hydrolases"/>
    <property type="match status" value="1"/>
</dbReference>
<dbReference type="GO" id="GO:0004386">
    <property type="term" value="F:helicase activity"/>
    <property type="evidence" value="ECO:0007669"/>
    <property type="project" value="UniProtKB-KW"/>
</dbReference>
<evidence type="ECO:0000256" key="6">
    <source>
        <dbReference type="RuleBase" id="RU000492"/>
    </source>
</evidence>
<keyword evidence="11" id="KW-1185">Reference proteome</keyword>
<feature type="domain" description="Helicase C-terminal" evidence="9">
    <location>
        <begin position="233"/>
        <end position="401"/>
    </location>
</feature>
<evidence type="ECO:0000256" key="4">
    <source>
        <dbReference type="ARBA" id="ARBA00022840"/>
    </source>
</evidence>
<dbReference type="CDD" id="cd12252">
    <property type="entry name" value="RRM_DbpA"/>
    <property type="match status" value="1"/>
</dbReference>
<dbReference type="RefSeq" id="WP_377352764.1">
    <property type="nucleotide sequence ID" value="NZ_JBHTLQ010000007.1"/>
</dbReference>
<dbReference type="CDD" id="cd00268">
    <property type="entry name" value="DEADc"/>
    <property type="match status" value="1"/>
</dbReference>
<organism evidence="10 11">
    <name type="scientific">Phenylobacterium conjunctum</name>
    <dbReference type="NCBI Taxonomy" id="1298959"/>
    <lineage>
        <taxon>Bacteria</taxon>
        <taxon>Pseudomonadati</taxon>
        <taxon>Pseudomonadota</taxon>
        <taxon>Alphaproteobacteria</taxon>
        <taxon>Caulobacterales</taxon>
        <taxon>Caulobacteraceae</taxon>
        <taxon>Phenylobacterium</taxon>
    </lineage>
</organism>
<dbReference type="PROSITE" id="PS00039">
    <property type="entry name" value="DEAD_ATP_HELICASE"/>
    <property type="match status" value="1"/>
</dbReference>
<dbReference type="Gene3D" id="3.30.70.330">
    <property type="match status" value="1"/>
</dbReference>
<dbReference type="InterPro" id="IPR012677">
    <property type="entry name" value="Nucleotide-bd_a/b_plait_sf"/>
</dbReference>
<dbReference type="CDD" id="cd18787">
    <property type="entry name" value="SF2_C_DEAD"/>
    <property type="match status" value="1"/>
</dbReference>
<feature type="region of interest" description="Disordered" evidence="7">
    <location>
        <begin position="545"/>
        <end position="628"/>
    </location>
</feature>
<dbReference type="SMART" id="SM00490">
    <property type="entry name" value="HELICc"/>
    <property type="match status" value="1"/>
</dbReference>
<dbReference type="InterPro" id="IPR005580">
    <property type="entry name" value="DbpA/CsdA_RNA-bd_dom"/>
</dbReference>
<feature type="compositionally biased region" description="Low complexity" evidence="7">
    <location>
        <begin position="600"/>
        <end position="611"/>
    </location>
</feature>
<dbReference type="Gene3D" id="3.40.50.300">
    <property type="entry name" value="P-loop containing nucleotide triphosphate hydrolases"/>
    <property type="match status" value="2"/>
</dbReference>
<keyword evidence="1 6" id="KW-0547">Nucleotide-binding</keyword>
<evidence type="ECO:0000259" key="9">
    <source>
        <dbReference type="PROSITE" id="PS51194"/>
    </source>
</evidence>
<dbReference type="InterPro" id="IPR000629">
    <property type="entry name" value="RNA-helicase_DEAD-box_CS"/>
</dbReference>
<dbReference type="PANTHER" id="PTHR47959:SF1">
    <property type="entry name" value="ATP-DEPENDENT RNA HELICASE DBPA"/>
    <property type="match status" value="1"/>
</dbReference>
<dbReference type="Pfam" id="PF00271">
    <property type="entry name" value="Helicase_C"/>
    <property type="match status" value="1"/>
</dbReference>
<dbReference type="InterPro" id="IPR014001">
    <property type="entry name" value="Helicase_ATP-bd"/>
</dbReference>
<evidence type="ECO:0000313" key="10">
    <source>
        <dbReference type="EMBL" id="MFD1189833.1"/>
    </source>
</evidence>
<keyword evidence="2 6" id="KW-0378">Hydrolase</keyword>
<name>A0ABW3SYV6_9CAUL</name>
<dbReference type="PROSITE" id="PS51192">
    <property type="entry name" value="HELICASE_ATP_BIND_1"/>
    <property type="match status" value="1"/>
</dbReference>
<dbReference type="EMBL" id="JBHTLQ010000007">
    <property type="protein sequence ID" value="MFD1189833.1"/>
    <property type="molecule type" value="Genomic_DNA"/>
</dbReference>
<gene>
    <name evidence="10" type="ORF">ACFQ27_04515</name>
</gene>
<proteinExistence type="inferred from homology"/>
<comment type="caution">
    <text evidence="10">The sequence shown here is derived from an EMBL/GenBank/DDBJ whole genome shotgun (WGS) entry which is preliminary data.</text>
</comment>
<dbReference type="Pfam" id="PF03880">
    <property type="entry name" value="DbpA"/>
    <property type="match status" value="1"/>
</dbReference>
<evidence type="ECO:0000256" key="7">
    <source>
        <dbReference type="SAM" id="MobiDB-lite"/>
    </source>
</evidence>
<comment type="similarity">
    <text evidence="5 6">Belongs to the DEAD box helicase family.</text>
</comment>
<protein>
    <submittedName>
        <fullName evidence="10">DEAD/DEAH box helicase</fullName>
    </submittedName>
</protein>
<feature type="compositionally biased region" description="Basic and acidic residues" evidence="7">
    <location>
        <begin position="435"/>
        <end position="466"/>
    </location>
</feature>
<feature type="compositionally biased region" description="Basic and acidic residues" evidence="7">
    <location>
        <begin position="571"/>
        <end position="583"/>
    </location>
</feature>
<accession>A0ABW3SYV6</accession>
<sequence>MPFPATHPALERALALQGYAEPTPVQAAVLAADAAGRDLLVSAQTGSGKTVAFGLAAGPTLLEDRDTLGKPGAPLALVIAPTRELALQVNAELTWLYKEAGAVVASCVGGMDPRREQRSLAAGCHIVVGTPGRLKDHLERGNLDPSALRVVVLDEADEMLDMGFREDLEEILDSAPEGRRTLLFSATIARDIATLARRYQRDALRIDTIQRNEPHGDIEYRAMRVAPNEIEHAVVNVLRFFESPGALVFCNTRDGVRHMHAALRERGFSVVGLSGELGQRERTDALQALRDGHARVCVATDVAARGLDLPDLGLVIHADLPVNKAGLLHRSGRTGRAGRKGVSVLIVPYTRRRKAESLLDAAHIEAEWGPAPSADSIRAKDQVRLLEDPILAEAPAEEDLALAAKVLESRSAEAVAAALIRLYRARLPSPEDLFDDPRDSGHPGRSDRPARGERPERGDRFERSEPVGRPARLAPEDVNWFRVTVGRRNNADPKWLIPLICRLGHVTKPDIGSIRIFDNETKFEIARTVEAKFLAAIAATADEDIRIEPSSPPGARAEGGERPAFKKPFKKRDGEAGGEDRPKKPFRKGPPPHKADGKPAGKPAGKPFGKPAGKGGGKPFKGPPRKRD</sequence>
<dbReference type="InterPro" id="IPR001650">
    <property type="entry name" value="Helicase_C-like"/>
</dbReference>
<evidence type="ECO:0000313" key="11">
    <source>
        <dbReference type="Proteomes" id="UP001597216"/>
    </source>
</evidence>
<evidence type="ECO:0000256" key="3">
    <source>
        <dbReference type="ARBA" id="ARBA00022806"/>
    </source>
</evidence>
<feature type="region of interest" description="Disordered" evidence="7">
    <location>
        <begin position="431"/>
        <end position="469"/>
    </location>
</feature>